<reference evidence="3" key="1">
    <citation type="submission" date="2015-05" db="EMBL/GenBank/DDBJ databases">
        <authorList>
            <consortium name="Pathogen Informatics"/>
        </authorList>
    </citation>
    <scope>NUCLEOTIDE SEQUENCE [LARGE SCALE GENOMIC DNA]</scope>
    <source>
        <strain evidence="3">L1-83</strain>
    </source>
</reference>
<evidence type="ECO:0000313" key="2">
    <source>
        <dbReference type="EMBL" id="CRL32427.1"/>
    </source>
</evidence>
<sequence>MKKILVTGLCTLHWGRLEFGNIGNYYIVEPLFRLLHKHFPNYEVLTTFQMTEEFSRKEKVQVLPMEIYYNWDLEKDVKNAYYDVEKAKQHCAGDDIVLSKYDKVVSECDLIINVSGDMWGDNAEHVGQQRFLVDCLKMKAAQLLGAKTILYAVTPGPFDKVDDRNLALEVFEKFNLVVIREKLSKENLEKWRFPTKQVVWAPCPSFLFEANLAYQSKWTKYIENAHKNKRKVVGITFGGFNMPVGPYDMWPRDPEQYKVFLELAKYIIQNLNLDIVIFSHTNGFDLPPNFKLKNGRDYIILKEFYELLIEKDENYRKHVALVDEPLLPCDIKALIGKLDMLITGRVHASVAATSQCIPTVYIEYDRRVIYSDKMYGFSSLLNMDKYVCVPGDLEGLIQTVTECYNNLDQIKKKLEKTIPQIKQCADLIYEDIKKYV</sequence>
<dbReference type="Proteomes" id="UP000049828">
    <property type="component" value="Unassembled WGS sequence"/>
</dbReference>
<dbReference type="InterPro" id="IPR007345">
    <property type="entry name" value="Polysacch_pyruvyl_Trfase"/>
</dbReference>
<dbReference type="PANTHER" id="PTHR36836">
    <property type="entry name" value="COLANIC ACID BIOSYNTHESIS PROTEIN WCAK"/>
    <property type="match status" value="1"/>
</dbReference>
<evidence type="ECO:0000259" key="1">
    <source>
        <dbReference type="Pfam" id="PF04230"/>
    </source>
</evidence>
<name>A0A0M6WA30_9FIRM</name>
<dbReference type="OrthoDB" id="6058856at2"/>
<evidence type="ECO:0000313" key="3">
    <source>
        <dbReference type="Proteomes" id="UP000049828"/>
    </source>
</evidence>
<keyword evidence="3" id="KW-1185">Reference proteome</keyword>
<proteinExistence type="predicted"/>
<dbReference type="Pfam" id="PF04230">
    <property type="entry name" value="PS_pyruv_trans"/>
    <property type="match status" value="1"/>
</dbReference>
<dbReference type="EMBL" id="CVRS01000014">
    <property type="protein sequence ID" value="CRL32427.1"/>
    <property type="molecule type" value="Genomic_DNA"/>
</dbReference>
<accession>A0A0M6WA30</accession>
<dbReference type="AlphaFoldDB" id="A0A0M6WA30"/>
<protein>
    <recommendedName>
        <fullName evidence="1">Polysaccharide pyruvyl transferase domain-containing protein</fullName>
    </recommendedName>
</protein>
<dbReference type="RefSeq" id="WP_021923612.1">
    <property type="nucleotide sequence ID" value="NZ_CVRS01000014.1"/>
</dbReference>
<organism evidence="2 3">
    <name type="scientific">Roseburia inulinivorans</name>
    <dbReference type="NCBI Taxonomy" id="360807"/>
    <lineage>
        <taxon>Bacteria</taxon>
        <taxon>Bacillati</taxon>
        <taxon>Bacillota</taxon>
        <taxon>Clostridia</taxon>
        <taxon>Lachnospirales</taxon>
        <taxon>Lachnospiraceae</taxon>
        <taxon>Roseburia</taxon>
    </lineage>
</organism>
<gene>
    <name evidence="2" type="ORF">RIL183_12991</name>
</gene>
<dbReference type="PANTHER" id="PTHR36836:SF1">
    <property type="entry name" value="COLANIC ACID BIOSYNTHESIS PROTEIN WCAK"/>
    <property type="match status" value="1"/>
</dbReference>
<feature type="domain" description="Polysaccharide pyruvyl transferase" evidence="1">
    <location>
        <begin position="21"/>
        <end position="365"/>
    </location>
</feature>